<dbReference type="SUPFAM" id="SSF54211">
    <property type="entry name" value="Ribosomal protein S5 domain 2-like"/>
    <property type="match status" value="1"/>
</dbReference>
<proteinExistence type="predicted"/>
<dbReference type="Pfam" id="PF00288">
    <property type="entry name" value="GHMP_kinases_N"/>
    <property type="match status" value="1"/>
</dbReference>
<dbReference type="AlphaFoldDB" id="A0A0F9PBA5"/>
<evidence type="ECO:0008006" key="5">
    <source>
        <dbReference type="Google" id="ProtNLM"/>
    </source>
</evidence>
<dbReference type="Gene3D" id="3.30.230.10">
    <property type="match status" value="1"/>
</dbReference>
<dbReference type="Pfam" id="PF08544">
    <property type="entry name" value="GHMP_kinases_C"/>
    <property type="match status" value="1"/>
</dbReference>
<evidence type="ECO:0000313" key="4">
    <source>
        <dbReference type="EMBL" id="KKN21782.1"/>
    </source>
</evidence>
<dbReference type="NCBIfam" id="TIGR00144">
    <property type="entry name" value="beta_RFAP_syn"/>
    <property type="match status" value="1"/>
</dbReference>
<accession>A0A0F9PBA5</accession>
<protein>
    <recommendedName>
        <fullName evidence="5">GHMP kinase C-terminal domain-containing protein</fullName>
    </recommendedName>
</protein>
<reference evidence="4" key="1">
    <citation type="journal article" date="2015" name="Nature">
        <title>Complex archaea that bridge the gap between prokaryotes and eukaryotes.</title>
        <authorList>
            <person name="Spang A."/>
            <person name="Saw J.H."/>
            <person name="Jorgensen S.L."/>
            <person name="Zaremba-Niedzwiedzka K."/>
            <person name="Martijn J."/>
            <person name="Lind A.E."/>
            <person name="van Eijk R."/>
            <person name="Schleper C."/>
            <person name="Guy L."/>
            <person name="Ettema T.J."/>
        </authorList>
    </citation>
    <scope>NUCLEOTIDE SEQUENCE</scope>
</reference>
<comment type="caution">
    <text evidence="4">The sequence shown here is derived from an EMBL/GenBank/DDBJ whole genome shotgun (WGS) entry which is preliminary data.</text>
</comment>
<name>A0A0F9PBA5_9ZZZZ</name>
<sequence>MISKQHDYTHPNKFVRVSTPARLHLGFLDLNGDSGRKFGSIGLAINSFHTTISVQKTSLSQIISDCANAQMIKKTEALLAKFYQTLGSNIKKSAQNVTVTIEHLIPDHSGFGSGTQLALAIGTALCRLHNIDATTAEIAQQLGRGKRSGIGIATFELGGFIVDGGNKPNHGTPPPLLAHHQLPNDWRMVIIMDPEYKGVHGQQEKEAFTTLPKFPLANSQAICHLCLMQLLPALVEKDLGQFGDAVTKIQGLIGDHFAPAQGGRYTSDNVARVLEQSLILGHTGIAQSSWGPTGVVFVDSEIAATALVNDLTTYAQSALQADNKLTFSIAQADKQGAIIETTCE</sequence>
<dbReference type="InterPro" id="IPR014721">
    <property type="entry name" value="Ribsml_uS5_D2-typ_fold_subgr"/>
</dbReference>
<dbReference type="InterPro" id="IPR006204">
    <property type="entry name" value="GHMP_kinase_N_dom"/>
</dbReference>
<evidence type="ECO:0000259" key="2">
    <source>
        <dbReference type="Pfam" id="PF00288"/>
    </source>
</evidence>
<dbReference type="EMBL" id="LAZR01003119">
    <property type="protein sequence ID" value="KKN21782.1"/>
    <property type="molecule type" value="Genomic_DNA"/>
</dbReference>
<dbReference type="PANTHER" id="PTHR20861:SF6">
    <property type="entry name" value="BETA-RIBOFURANOSYLPHENOL 5'-PHOSPHATE SYNTHASE"/>
    <property type="match status" value="1"/>
</dbReference>
<dbReference type="PANTHER" id="PTHR20861">
    <property type="entry name" value="HOMOSERINE/4-DIPHOSPHOCYTIDYL-2-C-METHYL-D-ERYTHRITOL KINASE"/>
    <property type="match status" value="1"/>
</dbReference>
<dbReference type="InterPro" id="IPR013750">
    <property type="entry name" value="GHMP_kinase_C_dom"/>
</dbReference>
<evidence type="ECO:0000259" key="3">
    <source>
        <dbReference type="Pfam" id="PF08544"/>
    </source>
</evidence>
<evidence type="ECO:0000256" key="1">
    <source>
        <dbReference type="ARBA" id="ARBA00022679"/>
    </source>
</evidence>
<dbReference type="InterPro" id="IPR020568">
    <property type="entry name" value="Ribosomal_Su5_D2-typ_SF"/>
</dbReference>
<feature type="domain" description="GHMP kinase C-terminal" evidence="3">
    <location>
        <begin position="230"/>
        <end position="311"/>
    </location>
</feature>
<keyword evidence="1" id="KW-0808">Transferase</keyword>
<dbReference type="PIRSF" id="PIRSF004884">
    <property type="entry name" value="Sugar_kin_arch"/>
    <property type="match status" value="1"/>
</dbReference>
<organism evidence="4">
    <name type="scientific">marine sediment metagenome</name>
    <dbReference type="NCBI Taxonomy" id="412755"/>
    <lineage>
        <taxon>unclassified sequences</taxon>
        <taxon>metagenomes</taxon>
        <taxon>ecological metagenomes</taxon>
    </lineage>
</organism>
<dbReference type="GO" id="GO:0005524">
    <property type="term" value="F:ATP binding"/>
    <property type="evidence" value="ECO:0007669"/>
    <property type="project" value="InterPro"/>
</dbReference>
<gene>
    <name evidence="4" type="ORF">LCGC14_0921850</name>
</gene>
<feature type="domain" description="GHMP kinase N-terminal" evidence="2">
    <location>
        <begin position="86"/>
        <end position="159"/>
    </location>
</feature>
<dbReference type="InterPro" id="IPR004422">
    <property type="entry name" value="RFAP_synthase"/>
</dbReference>
<dbReference type="GO" id="GO:0016740">
    <property type="term" value="F:transferase activity"/>
    <property type="evidence" value="ECO:0007669"/>
    <property type="project" value="UniProtKB-KW"/>
</dbReference>